<dbReference type="EMBL" id="GG663735">
    <property type="protein sequence ID" value="EEH60924.1"/>
    <property type="molecule type" value="Genomic_DNA"/>
</dbReference>
<evidence type="ECO:0000256" key="2">
    <source>
        <dbReference type="ARBA" id="ARBA00022741"/>
    </source>
</evidence>
<dbReference type="InterPro" id="IPR050339">
    <property type="entry name" value="CC_SR_Kinase"/>
</dbReference>
<dbReference type="GO" id="GO:0005524">
    <property type="term" value="F:ATP binding"/>
    <property type="evidence" value="ECO:0007669"/>
    <property type="project" value="UniProtKB-KW"/>
</dbReference>
<evidence type="ECO:0000313" key="8">
    <source>
        <dbReference type="Proteomes" id="UP000001876"/>
    </source>
</evidence>
<evidence type="ECO:0000259" key="6">
    <source>
        <dbReference type="PROSITE" id="PS50011"/>
    </source>
</evidence>
<dbReference type="PANTHER" id="PTHR11042:SF185">
    <property type="entry name" value="WEE1-LIKE PROTEIN KINASE"/>
    <property type="match status" value="1"/>
</dbReference>
<dbReference type="InterPro" id="IPR000719">
    <property type="entry name" value="Prot_kinase_dom"/>
</dbReference>
<dbReference type="GO" id="GO:0005634">
    <property type="term" value="C:nucleus"/>
    <property type="evidence" value="ECO:0007669"/>
    <property type="project" value="TreeGrafter"/>
</dbReference>
<keyword evidence="5" id="KW-0175">Coiled coil</keyword>
<proteinExistence type="predicted"/>
<evidence type="ECO:0000256" key="1">
    <source>
        <dbReference type="ARBA" id="ARBA00022679"/>
    </source>
</evidence>
<dbReference type="STRING" id="564608.C1MII4"/>
<protein>
    <submittedName>
        <fullName evidence="7">Predicted protein</fullName>
    </submittedName>
</protein>
<dbReference type="eggNOG" id="KOG0601">
    <property type="taxonomic scope" value="Eukaryota"/>
</dbReference>
<dbReference type="Proteomes" id="UP000001876">
    <property type="component" value="Unassembled WGS sequence"/>
</dbReference>
<dbReference type="GO" id="GO:0004713">
    <property type="term" value="F:protein tyrosine kinase activity"/>
    <property type="evidence" value="ECO:0007669"/>
    <property type="project" value="TreeGrafter"/>
</dbReference>
<dbReference type="KEGG" id="mpp:MICPUCDRAFT_13156"/>
<reference evidence="7 8" key="1">
    <citation type="journal article" date="2009" name="Science">
        <title>Green evolution and dynamic adaptations revealed by genomes of the marine picoeukaryotes Micromonas.</title>
        <authorList>
            <person name="Worden A.Z."/>
            <person name="Lee J.H."/>
            <person name="Mock T."/>
            <person name="Rouze P."/>
            <person name="Simmons M.P."/>
            <person name="Aerts A.L."/>
            <person name="Allen A.E."/>
            <person name="Cuvelier M.L."/>
            <person name="Derelle E."/>
            <person name="Everett M.V."/>
            <person name="Foulon E."/>
            <person name="Grimwood J."/>
            <person name="Gundlach H."/>
            <person name="Henrissat B."/>
            <person name="Napoli C."/>
            <person name="McDonald S.M."/>
            <person name="Parker M.S."/>
            <person name="Rombauts S."/>
            <person name="Salamov A."/>
            <person name="Von Dassow P."/>
            <person name="Badger J.H."/>
            <person name="Coutinho P.M."/>
            <person name="Demir E."/>
            <person name="Dubchak I."/>
            <person name="Gentemann C."/>
            <person name="Eikrem W."/>
            <person name="Gready J.E."/>
            <person name="John U."/>
            <person name="Lanier W."/>
            <person name="Lindquist E.A."/>
            <person name="Lucas S."/>
            <person name="Mayer K.F."/>
            <person name="Moreau H."/>
            <person name="Not F."/>
            <person name="Otillar R."/>
            <person name="Panaud O."/>
            <person name="Pangilinan J."/>
            <person name="Paulsen I."/>
            <person name="Piegu B."/>
            <person name="Poliakov A."/>
            <person name="Robbens S."/>
            <person name="Schmutz J."/>
            <person name="Toulza E."/>
            <person name="Wyss T."/>
            <person name="Zelensky A."/>
            <person name="Zhou K."/>
            <person name="Armbrust E.V."/>
            <person name="Bhattacharya D."/>
            <person name="Goodenough U.W."/>
            <person name="Van de Peer Y."/>
            <person name="Grigoriev I.V."/>
        </authorList>
    </citation>
    <scope>NUCLEOTIDE SEQUENCE [LARGE SCALE GENOMIC DNA]</scope>
    <source>
        <strain evidence="7 8">CCMP1545</strain>
    </source>
</reference>
<organism evidence="8">
    <name type="scientific">Micromonas pusilla (strain CCMP1545)</name>
    <name type="common">Picoplanktonic green alga</name>
    <dbReference type="NCBI Taxonomy" id="564608"/>
    <lineage>
        <taxon>Eukaryota</taxon>
        <taxon>Viridiplantae</taxon>
        <taxon>Chlorophyta</taxon>
        <taxon>Mamiellophyceae</taxon>
        <taxon>Mamiellales</taxon>
        <taxon>Mamiellaceae</taxon>
        <taxon>Micromonas</taxon>
    </lineage>
</organism>
<dbReference type="GO" id="GO:0005737">
    <property type="term" value="C:cytoplasm"/>
    <property type="evidence" value="ECO:0007669"/>
    <property type="project" value="TreeGrafter"/>
</dbReference>
<keyword evidence="4" id="KW-0067">ATP-binding</keyword>
<feature type="domain" description="Protein kinase" evidence="6">
    <location>
        <begin position="8"/>
        <end position="291"/>
    </location>
</feature>
<feature type="coiled-coil region" evidence="5">
    <location>
        <begin position="29"/>
        <end position="56"/>
    </location>
</feature>
<dbReference type="PANTHER" id="PTHR11042">
    <property type="entry name" value="EUKARYOTIC TRANSLATION INITIATION FACTOR 2-ALPHA KINASE EIF2-ALPHA KINASE -RELATED"/>
    <property type="match status" value="1"/>
</dbReference>
<dbReference type="GeneID" id="9680857"/>
<dbReference type="InterPro" id="IPR011009">
    <property type="entry name" value="Kinase-like_dom_sf"/>
</dbReference>
<keyword evidence="8" id="KW-1185">Reference proteome</keyword>
<dbReference type="AlphaFoldDB" id="C1MII4"/>
<evidence type="ECO:0000256" key="5">
    <source>
        <dbReference type="SAM" id="Coils"/>
    </source>
</evidence>
<evidence type="ECO:0000256" key="3">
    <source>
        <dbReference type="ARBA" id="ARBA00022777"/>
    </source>
</evidence>
<sequence>MSRLRTDFVDVGVVGRGGFCKVFKVIGRLDGAQYAVKRTEKKLQTEREKLEALREVQAMASLGGGGEHVVRYFGAWMEYDHLYIQLELCDGTLSELSALSNAATEASLVSGVPVPAGVKIFDEAAVIEVLTHVCRALRYAHARNVAHLDVKPDNVLHRRGAYKLADWGRAAPVDGIGGGRLVSVEEGDARYLAPELLRGDFGCSLGVPGDSSFVGLDRADVFSLGATAYELARRAPLPSSGDEYQALRRGVGVRPLGEGWSDGFHALISSMMREAPGERPSAKRLMREGLLSGDGGGGSA</sequence>
<keyword evidence="3" id="KW-0418">Kinase</keyword>
<dbReference type="Pfam" id="PF00069">
    <property type="entry name" value="Pkinase"/>
    <property type="match status" value="1"/>
</dbReference>
<dbReference type="SMART" id="SM00220">
    <property type="entry name" value="S_TKc"/>
    <property type="match status" value="1"/>
</dbReference>
<dbReference type="OrthoDB" id="1335080at2759"/>
<dbReference type="PROSITE" id="PS50011">
    <property type="entry name" value="PROTEIN_KINASE_DOM"/>
    <property type="match status" value="1"/>
</dbReference>
<dbReference type="Gene3D" id="1.10.510.10">
    <property type="entry name" value="Transferase(Phosphotransferase) domain 1"/>
    <property type="match status" value="1"/>
</dbReference>
<gene>
    <name evidence="7" type="primary">MYT1</name>
    <name evidence="7" type="ORF">MICPUCDRAFT_13156</name>
</gene>
<dbReference type="OMA" id="SKDHSPC"/>
<accession>C1MII4</accession>
<name>C1MII4_MICPC</name>
<dbReference type="SUPFAM" id="SSF56112">
    <property type="entry name" value="Protein kinase-like (PK-like)"/>
    <property type="match status" value="1"/>
</dbReference>
<dbReference type="Gene3D" id="3.30.200.20">
    <property type="entry name" value="Phosphorylase Kinase, domain 1"/>
    <property type="match status" value="1"/>
</dbReference>
<keyword evidence="1" id="KW-0808">Transferase</keyword>
<dbReference type="RefSeq" id="XP_003055672.1">
    <property type="nucleotide sequence ID" value="XM_003055626.1"/>
</dbReference>
<evidence type="ECO:0000256" key="4">
    <source>
        <dbReference type="ARBA" id="ARBA00022840"/>
    </source>
</evidence>
<keyword evidence="2" id="KW-0547">Nucleotide-binding</keyword>
<evidence type="ECO:0000313" key="7">
    <source>
        <dbReference type="EMBL" id="EEH60924.1"/>
    </source>
</evidence>